<accession>A0ABX0SPK6</accession>
<evidence type="ECO:0000313" key="2">
    <source>
        <dbReference type="EMBL" id="NIH78570.1"/>
    </source>
</evidence>
<dbReference type="EMBL" id="JAANOU010000001">
    <property type="protein sequence ID" value="NIH78570.1"/>
    <property type="molecule type" value="Genomic_DNA"/>
</dbReference>
<dbReference type="Proteomes" id="UP000754495">
    <property type="component" value="Unassembled WGS sequence"/>
</dbReference>
<dbReference type="RefSeq" id="WP_167111240.1">
    <property type="nucleotide sequence ID" value="NZ_JAANOU010000001.1"/>
</dbReference>
<feature type="signal peptide" evidence="1">
    <location>
        <begin position="1"/>
        <end position="28"/>
    </location>
</feature>
<feature type="chain" id="PRO_5047229418" description="Secreted protein" evidence="1">
    <location>
        <begin position="29"/>
        <end position="133"/>
    </location>
</feature>
<evidence type="ECO:0008006" key="4">
    <source>
        <dbReference type="Google" id="ProtNLM"/>
    </source>
</evidence>
<protein>
    <recommendedName>
        <fullName evidence="4">Secreted protein</fullName>
    </recommendedName>
</protein>
<organism evidence="2 3">
    <name type="scientific">Amycolatopsis viridis</name>
    <dbReference type="NCBI Taxonomy" id="185678"/>
    <lineage>
        <taxon>Bacteria</taxon>
        <taxon>Bacillati</taxon>
        <taxon>Actinomycetota</taxon>
        <taxon>Actinomycetes</taxon>
        <taxon>Pseudonocardiales</taxon>
        <taxon>Pseudonocardiaceae</taxon>
        <taxon>Amycolatopsis</taxon>
    </lineage>
</organism>
<sequence>MKLRKTMLTAATLAVTAASALTTTGTAAATTSPPGGWDHVWTSRDGGAEVYVNRYKDNISVCDVKKDGRSARLEVYIEKATKPVYTMTTSQCAIHWEPDGGKYNLPEGKEIHLYFGTGKGRDNLTHQKFLNNR</sequence>
<name>A0ABX0SPK6_9PSEU</name>
<keyword evidence="3" id="KW-1185">Reference proteome</keyword>
<proteinExistence type="predicted"/>
<keyword evidence="1" id="KW-0732">Signal</keyword>
<comment type="caution">
    <text evidence="2">The sequence shown here is derived from an EMBL/GenBank/DDBJ whole genome shotgun (WGS) entry which is preliminary data.</text>
</comment>
<evidence type="ECO:0000313" key="3">
    <source>
        <dbReference type="Proteomes" id="UP000754495"/>
    </source>
</evidence>
<evidence type="ECO:0000256" key="1">
    <source>
        <dbReference type="SAM" id="SignalP"/>
    </source>
</evidence>
<gene>
    <name evidence="2" type="ORF">FHX46_001100</name>
</gene>
<reference evidence="2 3" key="1">
    <citation type="submission" date="2020-03" db="EMBL/GenBank/DDBJ databases">
        <title>Sequencing the genomes of 1000 actinobacteria strains.</title>
        <authorList>
            <person name="Klenk H.-P."/>
        </authorList>
    </citation>
    <scope>NUCLEOTIDE SEQUENCE [LARGE SCALE GENOMIC DNA]</scope>
    <source>
        <strain evidence="2 3">DSM 45668</strain>
    </source>
</reference>